<sequence length="50" mass="5766">MTTNKDNDTSERSGCQRKRTAGEMPMNDLTSHTHGGNYTCYKEEKVWNNQ</sequence>
<organism evidence="2 3">
    <name type="scientific">Streptococcus pneumoniae (strain 70585)</name>
    <dbReference type="NCBI Taxonomy" id="488221"/>
    <lineage>
        <taxon>Bacteria</taxon>
        <taxon>Bacillati</taxon>
        <taxon>Bacillota</taxon>
        <taxon>Bacilli</taxon>
        <taxon>Lactobacillales</taxon>
        <taxon>Streptococcaceae</taxon>
        <taxon>Streptococcus</taxon>
    </lineage>
</organism>
<reference evidence="3" key="1">
    <citation type="journal article" date="2010" name="Genome Biol.">
        <title>Structure and dynamics of the pan-genome of Streptococcus pneumoniae and closely related species.</title>
        <authorList>
            <person name="Donati C."/>
            <person name="Hiller N.L."/>
            <person name="Tettelin H."/>
            <person name="Muzzi A."/>
            <person name="Croucher N.J."/>
            <person name="Angiuoli S.V."/>
            <person name="Oggioni M."/>
            <person name="Dunning Hotopp J.C."/>
            <person name="Hu F.Z."/>
            <person name="Riley D.R."/>
            <person name="Covacci A."/>
            <person name="Mitchell T.J."/>
            <person name="Bentley S.D."/>
            <person name="Kilian M."/>
            <person name="Ehrlich G.D."/>
            <person name="Rappuoli R."/>
            <person name="Moxon E.R."/>
            <person name="Masignani V."/>
        </authorList>
    </citation>
    <scope>NUCLEOTIDE SEQUENCE [LARGE SCALE GENOMIC DNA]</scope>
    <source>
        <strain evidence="3">70585</strain>
    </source>
</reference>
<accession>C1C735</accession>
<dbReference type="EMBL" id="CP000918">
    <property type="protein sequence ID" value="ACO15911.1"/>
    <property type="molecule type" value="Genomic_DNA"/>
</dbReference>
<proteinExistence type="predicted"/>
<dbReference type="Proteomes" id="UP000002211">
    <property type="component" value="Chromosome"/>
</dbReference>
<gene>
    <name evidence="2" type="ordered locus">SP70585_1106</name>
</gene>
<dbReference type="AlphaFoldDB" id="C1C735"/>
<dbReference type="KEGG" id="snm:SP70585_1106"/>
<evidence type="ECO:0000313" key="2">
    <source>
        <dbReference type="EMBL" id="ACO15911.1"/>
    </source>
</evidence>
<feature type="region of interest" description="Disordered" evidence="1">
    <location>
        <begin position="1"/>
        <end position="36"/>
    </location>
</feature>
<evidence type="ECO:0000313" key="3">
    <source>
        <dbReference type="Proteomes" id="UP000002211"/>
    </source>
</evidence>
<dbReference type="RefSeq" id="WP_001812617.1">
    <property type="nucleotide sequence ID" value="NC_012468.1"/>
</dbReference>
<evidence type="ECO:0000256" key="1">
    <source>
        <dbReference type="SAM" id="MobiDB-lite"/>
    </source>
</evidence>
<name>C1C735_STRP7</name>
<protein>
    <submittedName>
        <fullName evidence="2">Uncharacterized protein</fullName>
    </submittedName>
</protein>
<feature type="compositionally biased region" description="Basic and acidic residues" evidence="1">
    <location>
        <begin position="1"/>
        <end position="11"/>
    </location>
</feature>
<dbReference type="HOGENOM" id="CLU_3123290_0_0_9"/>